<dbReference type="GO" id="GO:0016787">
    <property type="term" value="F:hydrolase activity"/>
    <property type="evidence" value="ECO:0007669"/>
    <property type="project" value="UniProtKB-KW"/>
</dbReference>
<dbReference type="PANTHER" id="PTHR21666:SF289">
    <property type="entry name" value="L-ALA--D-GLU ENDOPEPTIDASE"/>
    <property type="match status" value="1"/>
</dbReference>
<feature type="signal peptide" evidence="2">
    <location>
        <begin position="1"/>
        <end position="21"/>
    </location>
</feature>
<dbReference type="InterPro" id="IPR011055">
    <property type="entry name" value="Dup_hybrid_motif"/>
</dbReference>
<organism evidence="4 5">
    <name type="scientific">Streptomyces broussonetiae</name>
    <dbReference type="NCBI Taxonomy" id="2686304"/>
    <lineage>
        <taxon>Bacteria</taxon>
        <taxon>Bacillati</taxon>
        <taxon>Actinomycetota</taxon>
        <taxon>Actinomycetes</taxon>
        <taxon>Kitasatosporales</taxon>
        <taxon>Streptomycetaceae</taxon>
        <taxon>Streptomyces</taxon>
    </lineage>
</organism>
<sequence>MHTKTAVTLLLALLAPPVATTWPLVPRPPVVRGWDPPPTPYARGHRGVDLAAPAGTPVRAVAPGRVSYAGQVAGRGVVSVELRGTGHPPLRTTYEPVSPTVQRGDEVTPGQQLGTLSPTGSHCLTPCLHWGLRRSKTYLNPLTLLPPHLLSRETRLLPLPSA</sequence>
<evidence type="ECO:0000256" key="1">
    <source>
        <dbReference type="ARBA" id="ARBA00022729"/>
    </source>
</evidence>
<feature type="domain" description="M23ase beta-sheet core" evidence="3">
    <location>
        <begin position="44"/>
        <end position="141"/>
    </location>
</feature>
<keyword evidence="1 2" id="KW-0732">Signal</keyword>
<name>A0ABV5EK69_9ACTN</name>
<reference evidence="4 5" key="1">
    <citation type="submission" date="2024-01" db="EMBL/GenBank/DDBJ databases">
        <title>Genome mining of biosynthetic gene clusters to explore secondary metabolites of Streptomyces sp.</title>
        <authorList>
            <person name="Baig A."/>
            <person name="Ajitkumar Shintre N."/>
            <person name="Kumar H."/>
            <person name="Anbarasu A."/>
            <person name="Ramaiah S."/>
        </authorList>
    </citation>
    <scope>NUCLEOTIDE SEQUENCE [LARGE SCALE GENOMIC DNA]</scope>
    <source>
        <strain evidence="4 5">A57</strain>
    </source>
</reference>
<dbReference type="InterPro" id="IPR050570">
    <property type="entry name" value="Cell_wall_metabolism_enzyme"/>
</dbReference>
<evidence type="ECO:0000313" key="5">
    <source>
        <dbReference type="Proteomes" id="UP001585080"/>
    </source>
</evidence>
<proteinExistence type="predicted"/>
<evidence type="ECO:0000259" key="3">
    <source>
        <dbReference type="Pfam" id="PF01551"/>
    </source>
</evidence>
<comment type="caution">
    <text evidence="4">The sequence shown here is derived from an EMBL/GenBank/DDBJ whole genome shotgun (WGS) entry which is preliminary data.</text>
</comment>
<dbReference type="EMBL" id="JAYMRP010000041">
    <property type="protein sequence ID" value="MFB8777251.1"/>
    <property type="molecule type" value="Genomic_DNA"/>
</dbReference>
<dbReference type="InterPro" id="IPR016047">
    <property type="entry name" value="M23ase_b-sheet_dom"/>
</dbReference>
<accession>A0ABV5EK69</accession>
<dbReference type="SUPFAM" id="SSF51261">
    <property type="entry name" value="Duplicated hybrid motif"/>
    <property type="match status" value="1"/>
</dbReference>
<dbReference type="EC" id="3.4.-.-" evidence="4"/>
<protein>
    <submittedName>
        <fullName evidence="4">M23 family metallopeptidase</fullName>
        <ecNumber evidence="4">3.4.-.-</ecNumber>
    </submittedName>
</protein>
<evidence type="ECO:0000256" key="2">
    <source>
        <dbReference type="SAM" id="SignalP"/>
    </source>
</evidence>
<dbReference type="Proteomes" id="UP001585080">
    <property type="component" value="Unassembled WGS sequence"/>
</dbReference>
<gene>
    <name evidence="4" type="ORF">VSS16_31790</name>
</gene>
<dbReference type="PANTHER" id="PTHR21666">
    <property type="entry name" value="PEPTIDASE-RELATED"/>
    <property type="match status" value="1"/>
</dbReference>
<keyword evidence="5" id="KW-1185">Reference proteome</keyword>
<feature type="chain" id="PRO_5047537880" evidence="2">
    <location>
        <begin position="22"/>
        <end position="162"/>
    </location>
</feature>
<evidence type="ECO:0000313" key="4">
    <source>
        <dbReference type="EMBL" id="MFB8777251.1"/>
    </source>
</evidence>
<dbReference type="Pfam" id="PF01551">
    <property type="entry name" value="Peptidase_M23"/>
    <property type="match status" value="1"/>
</dbReference>
<keyword evidence="4" id="KW-0378">Hydrolase</keyword>
<dbReference type="Gene3D" id="2.70.70.10">
    <property type="entry name" value="Glucose Permease (Domain IIA)"/>
    <property type="match status" value="1"/>
</dbReference>
<dbReference type="CDD" id="cd12797">
    <property type="entry name" value="M23_peptidase"/>
    <property type="match status" value="1"/>
</dbReference>
<dbReference type="RefSeq" id="WP_376735733.1">
    <property type="nucleotide sequence ID" value="NZ_JAYMRP010000041.1"/>
</dbReference>